<feature type="chain" id="PRO_5040443900" description="Protein-tyrosine-phosphatase" evidence="11">
    <location>
        <begin position="20"/>
        <end position="1244"/>
    </location>
</feature>
<feature type="domain" description="Tyrosine-protein phosphatase" evidence="12">
    <location>
        <begin position="985"/>
        <end position="1204"/>
    </location>
</feature>
<dbReference type="AlphaFoldDB" id="A0A9N9SP75"/>
<evidence type="ECO:0000313" key="16">
    <source>
        <dbReference type="Proteomes" id="UP001153709"/>
    </source>
</evidence>
<dbReference type="EMBL" id="OU898276">
    <property type="protein sequence ID" value="CAG9828004.1"/>
    <property type="molecule type" value="Genomic_DNA"/>
</dbReference>
<feature type="compositionally biased region" description="Polar residues" evidence="9">
    <location>
        <begin position="68"/>
        <end position="83"/>
    </location>
</feature>
<dbReference type="InterPro" id="IPR003595">
    <property type="entry name" value="Tyr_Pase_cat"/>
</dbReference>
<keyword evidence="2 10" id="KW-0812">Transmembrane</keyword>
<dbReference type="PANTHER" id="PTHR46957">
    <property type="entry name" value="CYTOKINE RECEPTOR"/>
    <property type="match status" value="1"/>
</dbReference>
<dbReference type="GO" id="GO:0004725">
    <property type="term" value="F:protein tyrosine phosphatase activity"/>
    <property type="evidence" value="ECO:0007669"/>
    <property type="project" value="InterPro"/>
</dbReference>
<feature type="domain" description="Fibronectin type-III" evidence="14">
    <location>
        <begin position="567"/>
        <end position="672"/>
    </location>
</feature>
<evidence type="ECO:0000259" key="13">
    <source>
        <dbReference type="PROSITE" id="PS50056"/>
    </source>
</evidence>
<evidence type="ECO:0000256" key="2">
    <source>
        <dbReference type="ARBA" id="ARBA00022692"/>
    </source>
</evidence>
<evidence type="ECO:0000259" key="12">
    <source>
        <dbReference type="PROSITE" id="PS50055"/>
    </source>
</evidence>
<dbReference type="CDD" id="cd00063">
    <property type="entry name" value="FN3"/>
    <property type="match status" value="2"/>
</dbReference>
<dbReference type="SUPFAM" id="SSF52799">
    <property type="entry name" value="(Phosphotyrosine protein) phosphatases II"/>
    <property type="match status" value="1"/>
</dbReference>
<keyword evidence="6 10" id="KW-1133">Transmembrane helix</keyword>
<dbReference type="SMART" id="SM00060">
    <property type="entry name" value="FN3"/>
    <property type="match status" value="5"/>
</dbReference>
<dbReference type="SMART" id="SM00404">
    <property type="entry name" value="PTPc_motif"/>
    <property type="match status" value="1"/>
</dbReference>
<feature type="signal peptide" evidence="11">
    <location>
        <begin position="1"/>
        <end position="19"/>
    </location>
</feature>
<dbReference type="InterPro" id="IPR029021">
    <property type="entry name" value="Prot-tyrosine_phosphatase-like"/>
</dbReference>
<dbReference type="GO" id="GO:0009653">
    <property type="term" value="P:anatomical structure morphogenesis"/>
    <property type="evidence" value="ECO:0007669"/>
    <property type="project" value="UniProtKB-ARBA"/>
</dbReference>
<evidence type="ECO:0008006" key="17">
    <source>
        <dbReference type="Google" id="ProtNLM"/>
    </source>
</evidence>
<dbReference type="OrthoDB" id="5854685at2759"/>
<evidence type="ECO:0000256" key="6">
    <source>
        <dbReference type="ARBA" id="ARBA00022989"/>
    </source>
</evidence>
<keyword evidence="8" id="KW-0325">Glycoprotein</keyword>
<keyword evidence="3 11" id="KW-0732">Signal</keyword>
<dbReference type="InterPro" id="IPR003961">
    <property type="entry name" value="FN3_dom"/>
</dbReference>
<accession>A0A9N9SP75</accession>
<evidence type="ECO:0000256" key="7">
    <source>
        <dbReference type="ARBA" id="ARBA00023136"/>
    </source>
</evidence>
<feature type="domain" description="Fibronectin type-III" evidence="14">
    <location>
        <begin position="464"/>
        <end position="564"/>
    </location>
</feature>
<evidence type="ECO:0000256" key="9">
    <source>
        <dbReference type="SAM" id="MobiDB-lite"/>
    </source>
</evidence>
<evidence type="ECO:0000256" key="1">
    <source>
        <dbReference type="ARBA" id="ARBA00004167"/>
    </source>
</evidence>
<dbReference type="InterPro" id="IPR000242">
    <property type="entry name" value="PTP_cat"/>
</dbReference>
<dbReference type="PROSITE" id="PS50853">
    <property type="entry name" value="FN3"/>
    <property type="match status" value="3"/>
</dbReference>
<dbReference type="GO" id="GO:0016020">
    <property type="term" value="C:membrane"/>
    <property type="evidence" value="ECO:0007669"/>
    <property type="project" value="UniProtKB-SubCell"/>
</dbReference>
<keyword evidence="5" id="KW-0904">Protein phosphatase</keyword>
<proteinExistence type="predicted"/>
<keyword evidence="16" id="KW-1185">Reference proteome</keyword>
<evidence type="ECO:0000313" key="15">
    <source>
        <dbReference type="EMBL" id="CAG9828004.1"/>
    </source>
</evidence>
<keyword evidence="4" id="KW-0378">Hydrolase</keyword>
<dbReference type="Pfam" id="PF00102">
    <property type="entry name" value="Y_phosphatase"/>
    <property type="match status" value="2"/>
</dbReference>
<sequence length="1244" mass="140126">MRVILVIVLCLSSGFWTNGLKQTESTERTSTDSDLDLNSTTLNSGIDKGTTFRTANAIENETRDTESTEQTILGATSTSTPDSTINNEITSDFTVEYITKDSTTIHSTKNSVYLKCADDYSWTFKSDVTSLNVLDANIPQGQTYFCNASLVTTTGINSTKSNSLQLPPGTQVINPELSSDLTLTWDPPFENASLTYSINITGVPNHDIPPDCDQTDNRSLNTSMTNISLKADFSYSITITTSFWEILVTNLTQRSTASSAPGPPRYVDVNKNTSGYYLTWSMPCDPNGKLSGYNIELSDNPPKTTEAISDIDIFNFFNVQPEPSTQYFVSVSAIGSNDYTEKQILLHLLLTQVIPNTPNLTITFQNATSFIIRWYIPPDGAEAANITEYELSIDILGSTYNEDPDCPKPSPISRQTLDKVETEYSFDKAWPSYQYNFSLTPSSVSGQGPTGFIIVTTNYTVPEAPTDLTIITKSLENNIIPVNIHWNDPCKINGNMDGYWIEIQERYTEEQDQRVFYNNSVNNQTVDHSFNPSHEYLIRVAIQLDDTTIGSWAKDNITTDVGYPGLPILNPSMIKKGARNLSIPWQRPLEKTGPIELYELSVKYREPMYEIPKVCSKPTPSNFFGNISHSRMNQDVTNLLPYSNYDIKLRAKTVSGYYGNFTTVNVTTLESDPDIATNITSNCTSELTETYKASLNVYFNTPCNLYGNFKNFTIKCKGKRQGYGDVNLIGGVNNATYDSVNWFSTMDLVPQYNYSCNITTFNTFYQSISKEFTFKSPAGEPNFNVSFNVLPVLNVATDNAQIHLKKIYFESWQADAQYIALLLNQDKAVNYTSYKRTQSDWPALGDQSRQITPDFWYPFHDTDEIYFTIGNGSVLNPALNPDQNYHLSVRVITDTFYTDSPTLDFTTAALSKVGLIVGVIISILLIAILGIAGFYIWKKNLHRKFIEKYVRPSVMVKPPPLSATAVPVKKFVHYFQSNKNKPEIFKQEFAEITEKGKEIQSLHTCNFAGLSENRRKNRYVNILPFDESRVKLLIDEDDEIGSDYINASYVKGYSGDIEYIATQGPLATTCRDFWKLVLQENVTIIVMVANFVEKNKDLTQVTVTHMQFLEWPDFRVPAGTEHMLQFCHKLRERIRMEGGIMIVHCSAGVGRTGTLIAADILLQTAAARKPLDVYKTVLDLRKQRCMMVQTEEQYIYVHRLLADHIDRPATPDAAEADPVYENMDMIKRRTNTDCRSTDEEESGF</sequence>
<feature type="region of interest" description="Disordered" evidence="9">
    <location>
        <begin position="59"/>
        <end position="83"/>
    </location>
</feature>
<dbReference type="InterPro" id="IPR050713">
    <property type="entry name" value="RTP_Phos/Ushers"/>
</dbReference>
<evidence type="ECO:0000259" key="14">
    <source>
        <dbReference type="PROSITE" id="PS50853"/>
    </source>
</evidence>
<dbReference type="InterPro" id="IPR036116">
    <property type="entry name" value="FN3_sf"/>
</dbReference>
<feature type="transmembrane region" description="Helical" evidence="10">
    <location>
        <begin position="913"/>
        <end position="937"/>
    </location>
</feature>
<feature type="domain" description="Fibronectin type-III" evidence="14">
    <location>
        <begin position="260"/>
        <end position="354"/>
    </location>
</feature>
<dbReference type="Proteomes" id="UP001153709">
    <property type="component" value="Chromosome 1"/>
</dbReference>
<evidence type="ECO:0000256" key="8">
    <source>
        <dbReference type="ARBA" id="ARBA00023180"/>
    </source>
</evidence>
<dbReference type="PRINTS" id="PR00700">
    <property type="entry name" value="PRTYPHPHTASE"/>
</dbReference>
<dbReference type="PROSITE" id="PS50056">
    <property type="entry name" value="TYR_PHOSPHATASE_2"/>
    <property type="match status" value="1"/>
</dbReference>
<gene>
    <name evidence="15" type="ORF">DIABBA_LOCUS1954</name>
</gene>
<name>A0A9N9SP75_DIABA</name>
<evidence type="ECO:0000256" key="10">
    <source>
        <dbReference type="SAM" id="Phobius"/>
    </source>
</evidence>
<evidence type="ECO:0000256" key="3">
    <source>
        <dbReference type="ARBA" id="ARBA00022729"/>
    </source>
</evidence>
<dbReference type="InterPro" id="IPR000387">
    <property type="entry name" value="Tyr_Pase_dom"/>
</dbReference>
<evidence type="ECO:0000256" key="11">
    <source>
        <dbReference type="SAM" id="SignalP"/>
    </source>
</evidence>
<dbReference type="Gene3D" id="3.90.190.10">
    <property type="entry name" value="Protein tyrosine phosphatase superfamily"/>
    <property type="match status" value="2"/>
</dbReference>
<organism evidence="15 16">
    <name type="scientific">Diabrotica balteata</name>
    <name type="common">Banded cucumber beetle</name>
    <dbReference type="NCBI Taxonomy" id="107213"/>
    <lineage>
        <taxon>Eukaryota</taxon>
        <taxon>Metazoa</taxon>
        <taxon>Ecdysozoa</taxon>
        <taxon>Arthropoda</taxon>
        <taxon>Hexapoda</taxon>
        <taxon>Insecta</taxon>
        <taxon>Pterygota</taxon>
        <taxon>Neoptera</taxon>
        <taxon>Endopterygota</taxon>
        <taxon>Coleoptera</taxon>
        <taxon>Polyphaga</taxon>
        <taxon>Cucujiformia</taxon>
        <taxon>Chrysomeloidea</taxon>
        <taxon>Chrysomelidae</taxon>
        <taxon>Galerucinae</taxon>
        <taxon>Diabroticina</taxon>
        <taxon>Diabroticites</taxon>
        <taxon>Diabrotica</taxon>
    </lineage>
</organism>
<protein>
    <recommendedName>
        <fullName evidence="17">Protein-tyrosine-phosphatase</fullName>
    </recommendedName>
</protein>
<keyword evidence="7 10" id="KW-0472">Membrane</keyword>
<dbReference type="PANTHER" id="PTHR46957:SF3">
    <property type="entry name" value="CYTOKINE RECEPTOR"/>
    <property type="match status" value="1"/>
</dbReference>
<reference evidence="15" key="1">
    <citation type="submission" date="2022-01" db="EMBL/GenBank/DDBJ databases">
        <authorList>
            <person name="King R."/>
        </authorList>
    </citation>
    <scope>NUCLEOTIDE SEQUENCE</scope>
</reference>
<dbReference type="SMART" id="SM00194">
    <property type="entry name" value="PTPc"/>
    <property type="match status" value="1"/>
</dbReference>
<dbReference type="InterPro" id="IPR013783">
    <property type="entry name" value="Ig-like_fold"/>
</dbReference>
<dbReference type="GO" id="GO:0048666">
    <property type="term" value="P:neuron development"/>
    <property type="evidence" value="ECO:0007669"/>
    <property type="project" value="UniProtKB-ARBA"/>
</dbReference>
<feature type="domain" description="Tyrosine specific protein phosphatases" evidence="13">
    <location>
        <begin position="1121"/>
        <end position="1195"/>
    </location>
</feature>
<evidence type="ECO:0000256" key="5">
    <source>
        <dbReference type="ARBA" id="ARBA00022912"/>
    </source>
</evidence>
<dbReference type="InterPro" id="IPR016130">
    <property type="entry name" value="Tyr_Pase_AS"/>
</dbReference>
<dbReference type="Gene3D" id="2.60.40.10">
    <property type="entry name" value="Immunoglobulins"/>
    <property type="match status" value="3"/>
</dbReference>
<evidence type="ECO:0000256" key="4">
    <source>
        <dbReference type="ARBA" id="ARBA00022801"/>
    </source>
</evidence>
<dbReference type="SUPFAM" id="SSF49265">
    <property type="entry name" value="Fibronectin type III"/>
    <property type="match status" value="3"/>
</dbReference>
<dbReference type="PROSITE" id="PS00383">
    <property type="entry name" value="TYR_PHOSPHATASE_1"/>
    <property type="match status" value="1"/>
</dbReference>
<comment type="subcellular location">
    <subcellularLocation>
        <location evidence="1">Membrane</location>
        <topology evidence="1">Single-pass membrane protein</topology>
    </subcellularLocation>
</comment>
<dbReference type="PROSITE" id="PS50055">
    <property type="entry name" value="TYR_PHOSPHATASE_PTP"/>
    <property type="match status" value="1"/>
</dbReference>